<dbReference type="PROSITE" id="PS51819">
    <property type="entry name" value="VOC"/>
    <property type="match status" value="1"/>
</dbReference>
<accession>A0ABV8RNL5</accession>
<name>A0ABV8RNL5_9SPHN</name>
<comment type="caution">
    <text evidence="2">The sequence shown here is derived from an EMBL/GenBank/DDBJ whole genome shotgun (WGS) entry which is preliminary data.</text>
</comment>
<evidence type="ECO:0000259" key="1">
    <source>
        <dbReference type="PROSITE" id="PS51819"/>
    </source>
</evidence>
<dbReference type="RefSeq" id="WP_379538443.1">
    <property type="nucleotide sequence ID" value="NZ_JBHSDR010000004.1"/>
</dbReference>
<proteinExistence type="predicted"/>
<dbReference type="EMBL" id="JBHSDR010000004">
    <property type="protein sequence ID" value="MFC4294963.1"/>
    <property type="molecule type" value="Genomic_DNA"/>
</dbReference>
<dbReference type="InterPro" id="IPR029068">
    <property type="entry name" value="Glyas_Bleomycin-R_OHBP_Dase"/>
</dbReference>
<dbReference type="InterPro" id="IPR004360">
    <property type="entry name" value="Glyas_Fos-R_dOase_dom"/>
</dbReference>
<dbReference type="PANTHER" id="PTHR36503">
    <property type="entry name" value="BLR2520 PROTEIN"/>
    <property type="match status" value="1"/>
</dbReference>
<dbReference type="Pfam" id="PF00903">
    <property type="entry name" value="Glyoxalase"/>
    <property type="match status" value="1"/>
</dbReference>
<feature type="domain" description="VOC" evidence="1">
    <location>
        <begin position="5"/>
        <end position="128"/>
    </location>
</feature>
<evidence type="ECO:0000313" key="2">
    <source>
        <dbReference type="EMBL" id="MFC4294963.1"/>
    </source>
</evidence>
<sequence>MAKQQIAVVTLGTDDAGRSRRFYCEGFGWHPVFEAPEIVFFQMNGLMLGIWDRPALLDDLQRANGIQSQPAAITIAHNVPERGDVAPLINRLVAAGGTLVRAADAPSHGGFRGYVADPDGHVWEIAWNPAWAIDDEGRVTFGV</sequence>
<dbReference type="PANTHER" id="PTHR36503:SF1">
    <property type="entry name" value="BLR2520 PROTEIN"/>
    <property type="match status" value="1"/>
</dbReference>
<protein>
    <submittedName>
        <fullName evidence="2">VOC family protein</fullName>
    </submittedName>
</protein>
<reference evidence="3" key="1">
    <citation type="journal article" date="2019" name="Int. J. Syst. Evol. Microbiol.">
        <title>The Global Catalogue of Microorganisms (GCM) 10K type strain sequencing project: providing services to taxonomists for standard genome sequencing and annotation.</title>
        <authorList>
            <consortium name="The Broad Institute Genomics Platform"/>
            <consortium name="The Broad Institute Genome Sequencing Center for Infectious Disease"/>
            <person name="Wu L."/>
            <person name="Ma J."/>
        </authorList>
    </citation>
    <scope>NUCLEOTIDE SEQUENCE [LARGE SCALE GENOMIC DNA]</scope>
    <source>
        <strain evidence="3">CGMCC 1.12989</strain>
    </source>
</reference>
<dbReference type="InterPro" id="IPR037523">
    <property type="entry name" value="VOC_core"/>
</dbReference>
<evidence type="ECO:0000313" key="3">
    <source>
        <dbReference type="Proteomes" id="UP001595828"/>
    </source>
</evidence>
<keyword evidence="3" id="KW-1185">Reference proteome</keyword>
<dbReference type="Proteomes" id="UP001595828">
    <property type="component" value="Unassembled WGS sequence"/>
</dbReference>
<dbReference type="Gene3D" id="3.10.180.10">
    <property type="entry name" value="2,3-Dihydroxybiphenyl 1,2-Dioxygenase, domain 1"/>
    <property type="match status" value="1"/>
</dbReference>
<gene>
    <name evidence="2" type="ORF">ACFO0A_07820</name>
</gene>
<organism evidence="2 3">
    <name type="scientific">Novosphingobium tardum</name>
    <dbReference type="NCBI Taxonomy" id="1538021"/>
    <lineage>
        <taxon>Bacteria</taxon>
        <taxon>Pseudomonadati</taxon>
        <taxon>Pseudomonadota</taxon>
        <taxon>Alphaproteobacteria</taxon>
        <taxon>Sphingomonadales</taxon>
        <taxon>Sphingomonadaceae</taxon>
        <taxon>Novosphingobium</taxon>
    </lineage>
</organism>
<dbReference type="SUPFAM" id="SSF54593">
    <property type="entry name" value="Glyoxalase/Bleomycin resistance protein/Dihydroxybiphenyl dioxygenase"/>
    <property type="match status" value="1"/>
</dbReference>